<dbReference type="RefSeq" id="WP_338687611.1">
    <property type="nucleotide sequence ID" value="NZ_AP024702.1"/>
</dbReference>
<reference evidence="2 3" key="1">
    <citation type="submission" date="2021-06" db="EMBL/GenBank/DDBJ databases">
        <title>Complete genome of Haloferula helveola possessing various polysaccharide degrading enzymes.</title>
        <authorList>
            <person name="Takami H."/>
            <person name="Huang C."/>
            <person name="Hamasaki K."/>
        </authorList>
    </citation>
    <scope>NUCLEOTIDE SEQUENCE [LARGE SCALE GENOMIC DNA]</scope>
    <source>
        <strain evidence="2 3">CN-1</strain>
    </source>
</reference>
<dbReference type="Gene3D" id="2.60.120.200">
    <property type="match status" value="1"/>
</dbReference>
<dbReference type="PANTHER" id="PTHR30273">
    <property type="entry name" value="PERIPLASMIC SIGNAL SENSOR AND SIGMA FACTOR ACTIVATOR FECR-RELATED"/>
    <property type="match status" value="1"/>
</dbReference>
<dbReference type="SUPFAM" id="SSF49899">
    <property type="entry name" value="Concanavalin A-like lectins/glucanases"/>
    <property type="match status" value="1"/>
</dbReference>
<protein>
    <recommendedName>
        <fullName evidence="1">FecR protein domain-containing protein</fullName>
    </recommendedName>
</protein>
<gene>
    <name evidence="2" type="ORF">HAHE_01160</name>
</gene>
<dbReference type="Proteomes" id="UP001374893">
    <property type="component" value="Chromosome"/>
</dbReference>
<dbReference type="InterPro" id="IPR012373">
    <property type="entry name" value="Ferrdict_sens_TM"/>
</dbReference>
<proteinExistence type="predicted"/>
<keyword evidence="3" id="KW-1185">Reference proteome</keyword>
<dbReference type="Gene3D" id="2.60.120.1440">
    <property type="match status" value="1"/>
</dbReference>
<dbReference type="PANTHER" id="PTHR30273:SF2">
    <property type="entry name" value="PROTEIN FECR"/>
    <property type="match status" value="1"/>
</dbReference>
<organism evidence="2 3">
    <name type="scientific">Haloferula helveola</name>
    <dbReference type="NCBI Taxonomy" id="490095"/>
    <lineage>
        <taxon>Bacteria</taxon>
        <taxon>Pseudomonadati</taxon>
        <taxon>Verrucomicrobiota</taxon>
        <taxon>Verrucomicrobiia</taxon>
        <taxon>Verrucomicrobiales</taxon>
        <taxon>Verrucomicrobiaceae</taxon>
        <taxon>Haloferula</taxon>
    </lineage>
</organism>
<dbReference type="EMBL" id="AP024702">
    <property type="protein sequence ID" value="BCX46208.1"/>
    <property type="molecule type" value="Genomic_DNA"/>
</dbReference>
<sequence length="545" mass="60560">MESEITSKEVDRLAELLRSDSLQEADAEKLRKIIRSHPAARRRLAEHLYLSAELRDQLQGNPSEVVPARIAWFRQPAVRRALLPIAAAVALVLGYAWKANMPSDVPPTAGPPESGELDADGIAVISRTKGAVWGASTSLEVTRLESGLPVGPGMIELTEGLVQIDFYSGATVILEAPAKLELANPMLSRLDYGNLWAQVPVPARGFRVETRQYDVVDLGTEFGIRVGAEGEGEVHVLDGEVEVFPDADGGETEKLELLTRGQGVRWSAGGVREAIDARPEAFHASKGIARAARENLHRWEAYSETLRQDPDLLVDYSFMSDSPWERQVENRAATALPGSYGAVVGCEWTQGRWPGKGGLRFSNSSHRVRLNLPGEYDALTMACWVRLDDLDSQEVALLHPETNQRRFVHWTLVKVAEDKVHVHFSETLNEGVGEPVRHHYHADFNLFSKPGGELGDWMQLVVVYDPEAELVRHYLNGVPIDARPIIEKRKLGVGVADIGNWPYHEWAAGTEFEVRNLDGVVDEFLILKRAWTPEEVTRHWESGKP</sequence>
<evidence type="ECO:0000259" key="1">
    <source>
        <dbReference type="Pfam" id="PF04773"/>
    </source>
</evidence>
<dbReference type="InterPro" id="IPR006860">
    <property type="entry name" value="FecR"/>
</dbReference>
<feature type="domain" description="FecR protein" evidence="1">
    <location>
        <begin position="188"/>
        <end position="242"/>
    </location>
</feature>
<accession>A0ABM7RGJ9</accession>
<name>A0ABM7RGJ9_9BACT</name>
<dbReference type="InterPro" id="IPR013320">
    <property type="entry name" value="ConA-like_dom_sf"/>
</dbReference>
<evidence type="ECO:0000313" key="3">
    <source>
        <dbReference type="Proteomes" id="UP001374893"/>
    </source>
</evidence>
<dbReference type="Pfam" id="PF04773">
    <property type="entry name" value="FecR"/>
    <property type="match status" value="1"/>
</dbReference>
<dbReference type="Pfam" id="PF13385">
    <property type="entry name" value="Laminin_G_3"/>
    <property type="match status" value="1"/>
</dbReference>
<evidence type="ECO:0000313" key="2">
    <source>
        <dbReference type="EMBL" id="BCX46208.1"/>
    </source>
</evidence>